<reference evidence="2" key="1">
    <citation type="submission" date="2016-10" db="EMBL/GenBank/DDBJ databases">
        <authorList>
            <person name="Varghese N."/>
            <person name="Submissions S."/>
        </authorList>
    </citation>
    <scope>NUCLEOTIDE SEQUENCE [LARGE SCALE GENOMIC DNA]</scope>
    <source>
        <strain evidence="2">SP</strain>
    </source>
</reference>
<protein>
    <submittedName>
        <fullName evidence="1">Tetraprenyl-beta-curcumene synthase</fullName>
    </submittedName>
</protein>
<dbReference type="Pfam" id="PF10776">
    <property type="entry name" value="DUF2600"/>
    <property type="match status" value="1"/>
</dbReference>
<dbReference type="Proteomes" id="UP000198935">
    <property type="component" value="Unassembled WGS sequence"/>
</dbReference>
<sequence>MVKVPTTTWTLMYNVYKKVLPKVHSYLNEWKARAEVIPDPELRSQALASIETKTFHCEGGAIYSLLAGDKINDAIRFIVAYQTISDYLDNLCDRSTSLDPEDFQALHESMPDALTPGEPLKDYYRHRNEHDDGGYLAALVQTCQQTVSTFPGYSCVQDSNVRLARLYSDLQVHKHVKEEERVPRLKKWFSVHQTTVPPMSWFEFSACCGSTLGIFCLTSYAASRDVLADDETKTIKEGYFPWVQGLHIMMDYFIDQEEDRLGGDLNFCFYYKNDDVMMERMKHFFHQAEKSIRDLPDWKFHRLINNGLLAIYLADDKVKNDPGLRKKGKEFIKSGGAPALFFFVNGWLYRRISGT</sequence>
<keyword evidence="2" id="KW-1185">Reference proteome</keyword>
<evidence type="ECO:0000313" key="1">
    <source>
        <dbReference type="EMBL" id="SDZ29761.1"/>
    </source>
</evidence>
<name>A0A1H3RWX7_9BACI</name>
<dbReference type="EMBL" id="FNPI01000009">
    <property type="protein sequence ID" value="SDZ29761.1"/>
    <property type="molecule type" value="Genomic_DNA"/>
</dbReference>
<proteinExistence type="predicted"/>
<gene>
    <name evidence="1" type="ORF">SAMN05421736_10984</name>
</gene>
<dbReference type="InterPro" id="IPR019712">
    <property type="entry name" value="YtpB-like"/>
</dbReference>
<dbReference type="AlphaFoldDB" id="A0A1H3RWX7"/>
<organism evidence="1 2">
    <name type="scientific">Evansella caseinilytica</name>
    <dbReference type="NCBI Taxonomy" id="1503961"/>
    <lineage>
        <taxon>Bacteria</taxon>
        <taxon>Bacillati</taxon>
        <taxon>Bacillota</taxon>
        <taxon>Bacilli</taxon>
        <taxon>Bacillales</taxon>
        <taxon>Bacillaceae</taxon>
        <taxon>Evansella</taxon>
    </lineage>
</organism>
<accession>A0A1H3RWX7</accession>
<evidence type="ECO:0000313" key="2">
    <source>
        <dbReference type="Proteomes" id="UP000198935"/>
    </source>
</evidence>
<dbReference type="STRING" id="1503961.SAMN05421736_10984"/>